<keyword evidence="1" id="KW-1133">Transmembrane helix</keyword>
<evidence type="ECO:0000256" key="1">
    <source>
        <dbReference type="SAM" id="Phobius"/>
    </source>
</evidence>
<keyword evidence="3" id="KW-0808">Transferase</keyword>
<feature type="transmembrane region" description="Helical" evidence="1">
    <location>
        <begin position="115"/>
        <end position="134"/>
    </location>
</feature>
<organism evidence="3">
    <name type="scientific">uncultured bacterium Contig14</name>
    <dbReference type="NCBI Taxonomy" id="1393423"/>
    <lineage>
        <taxon>Bacteria</taxon>
        <taxon>environmental samples</taxon>
    </lineage>
</organism>
<feature type="transmembrane region" description="Helical" evidence="1">
    <location>
        <begin position="154"/>
        <end position="173"/>
    </location>
</feature>
<accession>W0FJK6</accession>
<feature type="transmembrane region" description="Helical" evidence="1">
    <location>
        <begin position="416"/>
        <end position="436"/>
    </location>
</feature>
<name>W0FJK6_9BACT</name>
<feature type="transmembrane region" description="Helical" evidence="1">
    <location>
        <begin position="318"/>
        <end position="341"/>
    </location>
</feature>
<evidence type="ECO:0000259" key="2">
    <source>
        <dbReference type="Pfam" id="PF01757"/>
    </source>
</evidence>
<dbReference type="Pfam" id="PF01757">
    <property type="entry name" value="Acyl_transf_3"/>
    <property type="match status" value="1"/>
</dbReference>
<keyword evidence="1" id="KW-0812">Transmembrane</keyword>
<protein>
    <submittedName>
        <fullName evidence="3">Acyltransferase</fullName>
    </submittedName>
</protein>
<proteinExistence type="predicted"/>
<keyword evidence="1" id="KW-0472">Membrane</keyword>
<feature type="transmembrane region" description="Helical" evidence="1">
    <location>
        <begin position="73"/>
        <end position="94"/>
    </location>
</feature>
<dbReference type="AlphaFoldDB" id="W0FJK6"/>
<feature type="transmembrane region" description="Helical" evidence="1">
    <location>
        <begin position="353"/>
        <end position="374"/>
    </location>
</feature>
<keyword evidence="3" id="KW-0012">Acyltransferase</keyword>
<dbReference type="GO" id="GO:0016747">
    <property type="term" value="F:acyltransferase activity, transferring groups other than amino-acyl groups"/>
    <property type="evidence" value="ECO:0007669"/>
    <property type="project" value="InterPro"/>
</dbReference>
<sequence>MDWMYLFYFSLALLIFFGARSAGKGAWNEEYTSLKQTRALQGITALGIALHHMAQKTCAPWLPRGLIVNGLNVFLYMGYMFVAVFLFCSGLGLYKSYKTKPDYLKGFFRRRILPVVVAFYLSEWLYTAIRLLSGERMDLTKVLWYLSGLHMANVNSWYAIVIPFFYLAFWAAFRFCKKEGLAIFWVFLFTLAYTVLGSLIDHQDDWWMRGEWWYNSIILFPLGLLFAKYEEKITRFFRKGYWIWLILSFAAIFALYQLTQYMQANGIGYYGVWGINMLKVPHRLMSAASEWLVSIAYVLFCFLLMMKVKLGNRALAGLGAITLEFYLIHGLFVDLFGYSFLDSGKSILYIKSVPLYIAAVLAASIPASLLFRFLRKNILRWMNEMRMSGDEKAALKRKRLKESRARKEAVASRTRIIRRLFFPLLFVLMIVGMFLLRPNGLDRTYGHIRVTPPEGYTLSFSDSRYATWKFTGEGKKPGNIVFDGGIRGDHAQGFASAEAVLRDCDWMAELEIYTNPQGIRMARGYSTKFSDYRERRYYVESDDGVFLLSMIEDPRYFNEEDCEEAMQQTADALRRK</sequence>
<evidence type="ECO:0000313" key="3">
    <source>
        <dbReference type="EMBL" id="AHF25023.1"/>
    </source>
</evidence>
<feature type="transmembrane region" description="Helical" evidence="1">
    <location>
        <begin position="241"/>
        <end position="264"/>
    </location>
</feature>
<feature type="transmembrane region" description="Helical" evidence="1">
    <location>
        <begin position="284"/>
        <end position="306"/>
    </location>
</feature>
<dbReference type="InterPro" id="IPR002656">
    <property type="entry name" value="Acyl_transf_3_dom"/>
</dbReference>
<feature type="domain" description="Acyltransferase 3" evidence="2">
    <location>
        <begin position="40"/>
        <end position="371"/>
    </location>
</feature>
<feature type="transmembrane region" description="Helical" evidence="1">
    <location>
        <begin position="180"/>
        <end position="200"/>
    </location>
</feature>
<feature type="transmembrane region" description="Helical" evidence="1">
    <location>
        <begin position="212"/>
        <end position="229"/>
    </location>
</feature>
<reference evidence="3" key="1">
    <citation type="journal article" date="2013" name="PLoS ONE">
        <title>Metagenomic insights into the carbohydrate-active enzymes carried by the microorganisms adhering to solid digesta in the rumen of cows.</title>
        <authorList>
            <person name="Wang L."/>
            <person name="Hatem A."/>
            <person name="Catalyurek U.V."/>
            <person name="Morrison M."/>
            <person name="Yu Z."/>
        </authorList>
    </citation>
    <scope>NUCLEOTIDE SEQUENCE</scope>
</reference>
<dbReference type="EMBL" id="KC246815">
    <property type="protein sequence ID" value="AHF25023.1"/>
    <property type="molecule type" value="Genomic_DNA"/>
</dbReference>